<evidence type="ECO:0000256" key="3">
    <source>
        <dbReference type="ARBA" id="ARBA00022842"/>
    </source>
</evidence>
<dbReference type="InterPro" id="IPR034603">
    <property type="entry name" value="Dipeptide_epimerase"/>
</dbReference>
<evidence type="ECO:0000259" key="6">
    <source>
        <dbReference type="SMART" id="SM00922"/>
    </source>
</evidence>
<reference evidence="7" key="1">
    <citation type="journal article" date="2014" name="Int. J. Syst. Evol. Microbiol.">
        <title>Complete genome of a new Firmicutes species belonging to the dominant human colonic microbiota ('Ruminococcus bicirculans') reveals two chromosomes and a selective capacity to utilize plant glucans.</title>
        <authorList>
            <consortium name="NISC Comparative Sequencing Program"/>
            <person name="Wegmann U."/>
            <person name="Louis P."/>
            <person name="Goesmann A."/>
            <person name="Henrissat B."/>
            <person name="Duncan S.H."/>
            <person name="Flint H.J."/>
        </authorList>
    </citation>
    <scope>NUCLEOTIDE SEQUENCE</scope>
    <source>
        <strain evidence="7">NBRC 108219</strain>
    </source>
</reference>
<gene>
    <name evidence="7" type="ORF">GCM10007853_02420</name>
</gene>
<dbReference type="InterPro" id="IPR034593">
    <property type="entry name" value="DgoD-like"/>
</dbReference>
<dbReference type="Pfam" id="PF13378">
    <property type="entry name" value="MR_MLE_C"/>
    <property type="match status" value="1"/>
</dbReference>
<evidence type="ECO:0000256" key="4">
    <source>
        <dbReference type="ARBA" id="ARBA00023235"/>
    </source>
</evidence>
<keyword evidence="2 5" id="KW-0479">Metal-binding</keyword>
<feature type="domain" description="Mandelate racemase/muconate lactonizing enzyme C-terminal" evidence="6">
    <location>
        <begin position="131"/>
        <end position="230"/>
    </location>
</feature>
<dbReference type="EMBL" id="BSNK01000001">
    <property type="protein sequence ID" value="GLQ22368.1"/>
    <property type="molecule type" value="Genomic_DNA"/>
</dbReference>
<dbReference type="PANTHER" id="PTHR48080">
    <property type="entry name" value="D-GALACTONATE DEHYDRATASE-RELATED"/>
    <property type="match status" value="1"/>
</dbReference>
<reference evidence="7" key="2">
    <citation type="submission" date="2023-01" db="EMBL/GenBank/DDBJ databases">
        <title>Draft genome sequence of Algimonas ampicilliniresistens strain NBRC 108219.</title>
        <authorList>
            <person name="Sun Q."/>
            <person name="Mori K."/>
        </authorList>
    </citation>
    <scope>NUCLEOTIDE SEQUENCE</scope>
    <source>
        <strain evidence="7">NBRC 108219</strain>
    </source>
</reference>
<keyword evidence="3 5" id="KW-0460">Magnesium</keyword>
<comment type="cofactor">
    <cofactor evidence="5">
        <name>Mg(2+)</name>
        <dbReference type="ChEBI" id="CHEBI:18420"/>
    </cofactor>
    <text evidence="5">Binds 1 Mg(2+) ion per subunit.</text>
</comment>
<dbReference type="InterPro" id="IPR029065">
    <property type="entry name" value="Enolase_C-like"/>
</dbReference>
<dbReference type="Gene3D" id="3.30.390.10">
    <property type="entry name" value="Enolase-like, N-terminal domain"/>
    <property type="match status" value="1"/>
</dbReference>
<dbReference type="CDD" id="cd03319">
    <property type="entry name" value="L-Ala-DL-Glu_epimerase"/>
    <property type="match status" value="1"/>
</dbReference>
<comment type="similarity">
    <text evidence="1 5">Belongs to the mandelate racemase/muconate lactonizing enzyme family.</text>
</comment>
<dbReference type="InterPro" id="IPR013341">
    <property type="entry name" value="Mandelate_racemase_N_dom"/>
</dbReference>
<protein>
    <recommendedName>
        <fullName evidence="5">Dipeptide epimerase</fullName>
        <ecNumber evidence="5">5.1.1.-</ecNumber>
    </recommendedName>
</protein>
<dbReference type="InterPro" id="IPR029017">
    <property type="entry name" value="Enolase-like_N"/>
</dbReference>
<keyword evidence="4 5" id="KW-0413">Isomerase</keyword>
<dbReference type="SMART" id="SM00922">
    <property type="entry name" value="MR_MLE"/>
    <property type="match status" value="1"/>
</dbReference>
<dbReference type="PANTHER" id="PTHR48080:SF3">
    <property type="entry name" value="ENOLASE SUPERFAMILY MEMBER DDB_G0284701"/>
    <property type="match status" value="1"/>
</dbReference>
<dbReference type="InterPro" id="IPR013342">
    <property type="entry name" value="Mandelate_racemase_C"/>
</dbReference>
<evidence type="ECO:0000313" key="8">
    <source>
        <dbReference type="Proteomes" id="UP001161391"/>
    </source>
</evidence>
<proteinExistence type="inferred from homology"/>
<dbReference type="SUPFAM" id="SSF51604">
    <property type="entry name" value="Enolase C-terminal domain-like"/>
    <property type="match status" value="1"/>
</dbReference>
<sequence length="341" mass="36597">MNRLRLTVSVHNPRLKKPFIISTGARTHQPYLSVRLTDGPHSGRGAATGINYLGATPEGLLAEIEAVRSQIEQGLTRDDLINLLPAGGARSALDAALWDLEAARTGATVARTLGLSPEPIPSAFTIVLDSPESMAEQARSEAWRPLLKVKLGGSPDEEEIRIRAVAMSAPDTRRVIDANAGWSVEQLDRLAPVAAECGYELLEQPLTRHCENESDARASLIQAAKVLPICADESFQTIDDFDRIDGLYQIVNIKLDKCGGLTSALVIRDEARARGLSVFVGSMLAPTVAVAPAHLLSQSADYADLDGPFWFSDEPASLTEDGLFAPIDPAIWGGGETRAND</sequence>
<dbReference type="InterPro" id="IPR036849">
    <property type="entry name" value="Enolase-like_C_sf"/>
</dbReference>
<dbReference type="EC" id="5.1.1.-" evidence="5"/>
<keyword evidence="8" id="KW-1185">Reference proteome</keyword>
<dbReference type="Proteomes" id="UP001161391">
    <property type="component" value="Unassembled WGS sequence"/>
</dbReference>
<evidence type="ECO:0000256" key="1">
    <source>
        <dbReference type="ARBA" id="ARBA00008031"/>
    </source>
</evidence>
<dbReference type="RefSeq" id="WP_284389420.1">
    <property type="nucleotide sequence ID" value="NZ_BSNK01000001.1"/>
</dbReference>
<evidence type="ECO:0000313" key="7">
    <source>
        <dbReference type="EMBL" id="GLQ22368.1"/>
    </source>
</evidence>
<accession>A0ABQ5V4B7</accession>
<dbReference type="SUPFAM" id="SSF54826">
    <property type="entry name" value="Enolase N-terminal domain-like"/>
    <property type="match status" value="1"/>
</dbReference>
<evidence type="ECO:0000256" key="2">
    <source>
        <dbReference type="ARBA" id="ARBA00022723"/>
    </source>
</evidence>
<dbReference type="Gene3D" id="3.20.20.120">
    <property type="entry name" value="Enolase-like C-terminal domain"/>
    <property type="match status" value="1"/>
</dbReference>
<name>A0ABQ5V4B7_9PROT</name>
<evidence type="ECO:0000256" key="5">
    <source>
        <dbReference type="RuleBase" id="RU366006"/>
    </source>
</evidence>
<organism evidence="7 8">
    <name type="scientific">Algimonas ampicilliniresistens</name>
    <dbReference type="NCBI Taxonomy" id="1298735"/>
    <lineage>
        <taxon>Bacteria</taxon>
        <taxon>Pseudomonadati</taxon>
        <taxon>Pseudomonadota</taxon>
        <taxon>Alphaproteobacteria</taxon>
        <taxon>Maricaulales</taxon>
        <taxon>Robiginitomaculaceae</taxon>
        <taxon>Algimonas</taxon>
    </lineage>
</organism>
<dbReference type="Pfam" id="PF02746">
    <property type="entry name" value="MR_MLE_N"/>
    <property type="match status" value="1"/>
</dbReference>
<comment type="caution">
    <text evidence="7">The sequence shown here is derived from an EMBL/GenBank/DDBJ whole genome shotgun (WGS) entry which is preliminary data.</text>
</comment>